<accession>A0A1G2FYB2</accession>
<feature type="transmembrane region" description="Helical" evidence="5">
    <location>
        <begin position="178"/>
        <end position="196"/>
    </location>
</feature>
<dbReference type="InterPro" id="IPR051533">
    <property type="entry name" value="WaaL-like"/>
</dbReference>
<reference evidence="7 8" key="1">
    <citation type="journal article" date="2016" name="Nat. Commun.">
        <title>Thousands of microbial genomes shed light on interconnected biogeochemical processes in an aquifer system.</title>
        <authorList>
            <person name="Anantharaman K."/>
            <person name="Brown C.T."/>
            <person name="Hug L.A."/>
            <person name="Sharon I."/>
            <person name="Castelle C.J."/>
            <person name="Probst A.J."/>
            <person name="Thomas B.C."/>
            <person name="Singh A."/>
            <person name="Wilkins M.J."/>
            <person name="Karaoz U."/>
            <person name="Brodie E.L."/>
            <person name="Williams K.H."/>
            <person name="Hubbard S.S."/>
            <person name="Banfield J.F."/>
        </authorList>
    </citation>
    <scope>NUCLEOTIDE SEQUENCE [LARGE SCALE GENOMIC DNA]</scope>
</reference>
<organism evidence="7 8">
    <name type="scientific">Candidatus Ryanbacteria bacterium RIFCSPHIGHO2_01_FULL_45_22</name>
    <dbReference type="NCBI Taxonomy" id="1802114"/>
    <lineage>
        <taxon>Bacteria</taxon>
        <taxon>Candidatus Ryaniibacteriota</taxon>
    </lineage>
</organism>
<feature type="domain" description="O-antigen ligase-related" evidence="6">
    <location>
        <begin position="215"/>
        <end position="367"/>
    </location>
</feature>
<feature type="transmembrane region" description="Helical" evidence="5">
    <location>
        <begin position="354"/>
        <end position="378"/>
    </location>
</feature>
<dbReference type="SUPFAM" id="SSF48452">
    <property type="entry name" value="TPR-like"/>
    <property type="match status" value="1"/>
</dbReference>
<dbReference type="STRING" id="1802114.A2719_01735"/>
<evidence type="ECO:0000259" key="6">
    <source>
        <dbReference type="Pfam" id="PF04932"/>
    </source>
</evidence>
<dbReference type="AlphaFoldDB" id="A0A1G2FYB2"/>
<evidence type="ECO:0000256" key="3">
    <source>
        <dbReference type="ARBA" id="ARBA00022989"/>
    </source>
</evidence>
<feature type="transmembrane region" description="Helical" evidence="5">
    <location>
        <begin position="107"/>
        <end position="124"/>
    </location>
</feature>
<name>A0A1G2FYB2_9BACT</name>
<feature type="transmembrane region" description="Helical" evidence="5">
    <location>
        <begin position="415"/>
        <end position="433"/>
    </location>
</feature>
<evidence type="ECO:0000256" key="5">
    <source>
        <dbReference type="SAM" id="Phobius"/>
    </source>
</evidence>
<sequence length="760" mass="85208">MQQHAVSKALLWTVRVGIWLLLFTPLVVAPTWFFPYITGKGFFFRIVVEMFFGVWLALIALDARFRPRSGFVLWAFLGFISILGLATIFGADPYQSFWSNFERMEGMVTYLHLAALFLMASSVFRNVSDWRLTFHISLAASFIVGMYGFLELMNIIAIPGSTAGMSGIGIFSRLGNQIYLAAYLLFHFFILGFLFFTTRTIWWRVLYTFLGLFEFYIFLHTGTRGALIGLVAGCAATVFTLFLFSLRDNKRLAVYMGGVMAVGVAVLIGFFMIRDSAFVARYPLLQRFADINTQSSTAQSRLMIWGIAKEAFKERPVLGWGPGNFLIPYTKYYNPNLYGSEPWYDRVHNMHLEWLVAAGVAGFLAYLLVIGSSLYGLWQAWRSRVLHPAACALLVGFLIAYLVQNTFVFDNVITYLFFVLFLAFVQSVSVSMIRDANGQDVKKKTPAQSQGGYPVIFASLCIIGGIAIALTAHTKQIQVAGGIIDMLSGTSAGGTALGFTNKVDAMVAQHTFGTGEVRERFVDVLLSVTRQKDQASASDLLFLLSHGIGEIRKESERNPDNVRSLISLAKLLQLRFTVSGSQLDHDESIAVYEEAIKKAPKYPSSYIGLAEVYLVAGDTKKASDVMDSIFQEMLRPNTFIYPLLSVSILNSDWERAIQQVRRYESLGNTPLYPAHVFLEPEKLDEVIKRSFAINDPQGRERFLQALLEVQEESATLLGLAETAAELKKWDEVNVYISRARTVARPAQLPVVEEFEKQLHK</sequence>
<feature type="transmembrane region" description="Helical" evidence="5">
    <location>
        <begin position="453"/>
        <end position="472"/>
    </location>
</feature>
<proteinExistence type="predicted"/>
<dbReference type="EMBL" id="MHNK01000020">
    <property type="protein sequence ID" value="OGZ43064.1"/>
    <property type="molecule type" value="Genomic_DNA"/>
</dbReference>
<keyword evidence="4 5" id="KW-0472">Membrane</keyword>
<evidence type="ECO:0000256" key="1">
    <source>
        <dbReference type="ARBA" id="ARBA00004141"/>
    </source>
</evidence>
<dbReference type="Gene3D" id="1.25.40.10">
    <property type="entry name" value="Tetratricopeptide repeat domain"/>
    <property type="match status" value="1"/>
</dbReference>
<feature type="transmembrane region" description="Helical" evidence="5">
    <location>
        <begin position="225"/>
        <end position="245"/>
    </location>
</feature>
<dbReference type="PANTHER" id="PTHR37422">
    <property type="entry name" value="TEICHURONIC ACID BIOSYNTHESIS PROTEIN TUAE"/>
    <property type="match status" value="1"/>
</dbReference>
<feature type="transmembrane region" description="Helical" evidence="5">
    <location>
        <begin position="12"/>
        <end position="36"/>
    </location>
</feature>
<dbReference type="Pfam" id="PF04932">
    <property type="entry name" value="Wzy_C"/>
    <property type="match status" value="1"/>
</dbReference>
<evidence type="ECO:0000256" key="4">
    <source>
        <dbReference type="ARBA" id="ARBA00023136"/>
    </source>
</evidence>
<dbReference type="PANTHER" id="PTHR37422:SF13">
    <property type="entry name" value="LIPOPOLYSACCHARIDE BIOSYNTHESIS PROTEIN PA4999-RELATED"/>
    <property type="match status" value="1"/>
</dbReference>
<feature type="transmembrane region" description="Helical" evidence="5">
    <location>
        <begin position="385"/>
        <end position="403"/>
    </location>
</feature>
<evidence type="ECO:0000313" key="7">
    <source>
        <dbReference type="EMBL" id="OGZ43064.1"/>
    </source>
</evidence>
<feature type="transmembrane region" description="Helical" evidence="5">
    <location>
        <begin position="42"/>
        <end position="59"/>
    </location>
</feature>
<feature type="transmembrane region" description="Helical" evidence="5">
    <location>
        <begin position="252"/>
        <end position="273"/>
    </location>
</feature>
<protein>
    <recommendedName>
        <fullName evidence="6">O-antigen ligase-related domain-containing protein</fullName>
    </recommendedName>
</protein>
<comment type="subcellular location">
    <subcellularLocation>
        <location evidence="1">Membrane</location>
        <topology evidence="1">Multi-pass membrane protein</topology>
    </subcellularLocation>
</comment>
<gene>
    <name evidence="7" type="ORF">A2719_01735</name>
</gene>
<feature type="transmembrane region" description="Helical" evidence="5">
    <location>
        <begin position="201"/>
        <end position="219"/>
    </location>
</feature>
<dbReference type="GO" id="GO:0016020">
    <property type="term" value="C:membrane"/>
    <property type="evidence" value="ECO:0007669"/>
    <property type="project" value="UniProtKB-SubCell"/>
</dbReference>
<dbReference type="InterPro" id="IPR011990">
    <property type="entry name" value="TPR-like_helical_dom_sf"/>
</dbReference>
<evidence type="ECO:0000313" key="8">
    <source>
        <dbReference type="Proteomes" id="UP000177480"/>
    </source>
</evidence>
<keyword evidence="3 5" id="KW-1133">Transmembrane helix</keyword>
<feature type="transmembrane region" description="Helical" evidence="5">
    <location>
        <begin position="71"/>
        <end position="91"/>
    </location>
</feature>
<comment type="caution">
    <text evidence="7">The sequence shown here is derived from an EMBL/GenBank/DDBJ whole genome shotgun (WGS) entry which is preliminary data.</text>
</comment>
<dbReference type="Proteomes" id="UP000177480">
    <property type="component" value="Unassembled WGS sequence"/>
</dbReference>
<dbReference type="Pfam" id="PF14559">
    <property type="entry name" value="TPR_19"/>
    <property type="match status" value="1"/>
</dbReference>
<keyword evidence="2 5" id="KW-0812">Transmembrane</keyword>
<feature type="transmembrane region" description="Helical" evidence="5">
    <location>
        <begin position="136"/>
        <end position="158"/>
    </location>
</feature>
<dbReference type="InterPro" id="IPR007016">
    <property type="entry name" value="O-antigen_ligase-rel_domated"/>
</dbReference>
<evidence type="ECO:0000256" key="2">
    <source>
        <dbReference type="ARBA" id="ARBA00022692"/>
    </source>
</evidence>